<evidence type="ECO:0000256" key="3">
    <source>
        <dbReference type="ARBA" id="ARBA00010742"/>
    </source>
</evidence>
<evidence type="ECO:0000256" key="8">
    <source>
        <dbReference type="ARBA" id="ARBA00023136"/>
    </source>
</evidence>
<evidence type="ECO:0000313" key="12">
    <source>
        <dbReference type="Proteomes" id="UP000825179"/>
    </source>
</evidence>
<keyword evidence="5" id="KW-1003">Cell membrane</keyword>
<sequence length="340" mass="37034">MRRWLFPIIFILIVSVGLVGCGSSETGSGEVEQIRIGYFPNLDHAAAIVGIEKGFFKEELGDIEPEFVHFPNGNDFINALDAGELDMGYVGPGPAINYFLGGGDVVILSSAANGATLIVAHKDSGIRTLEDFAGKSFGTPGNGCTHNVQLEEMLLERGLKTNRVGGNVEHQPRIPPASVASLFEAGQVDAYAAPEPWGTYLVEQGLAHVVVEWDEVEWGTTLSSVVLVSTKAFVEKHPEVVEKVLRAHIKSVQFAQANKDQTLELVNDRIYALTQERLPENVLDKAWERMVVTYETHADALQEWAESSHRLGFIDAEPNLDGLVDTSLLEKVLNGDVAAK</sequence>
<dbReference type="PANTHER" id="PTHR30024">
    <property type="entry name" value="ALIPHATIC SULFONATES-BINDING PROTEIN-RELATED"/>
    <property type="match status" value="1"/>
</dbReference>
<dbReference type="AlphaFoldDB" id="F5L3V5"/>
<dbReference type="SUPFAM" id="SSF53850">
    <property type="entry name" value="Periplasmic binding protein-like II"/>
    <property type="match status" value="1"/>
</dbReference>
<gene>
    <name evidence="9" type="ORF">CathTA2_0467</name>
    <name evidence="10" type="ORF">HUR95_04685</name>
</gene>
<evidence type="ECO:0000313" key="10">
    <source>
        <dbReference type="EMBL" id="QZT34643.1"/>
    </source>
</evidence>
<dbReference type="eggNOG" id="COG0715">
    <property type="taxonomic scope" value="Bacteria"/>
</dbReference>
<dbReference type="KEGG" id="cthu:HUR95_04685"/>
<dbReference type="OrthoDB" id="506341at2"/>
<dbReference type="NCBIfam" id="TIGR01728">
    <property type="entry name" value="SsuA_fam"/>
    <property type="match status" value="1"/>
</dbReference>
<name>F5L3V5_CALTT</name>
<evidence type="ECO:0000313" key="9">
    <source>
        <dbReference type="EMBL" id="EGL83981.1"/>
    </source>
</evidence>
<dbReference type="GO" id="GO:0005886">
    <property type="term" value="C:plasma membrane"/>
    <property type="evidence" value="ECO:0007669"/>
    <property type="project" value="UniProtKB-SubCell"/>
</dbReference>
<keyword evidence="4" id="KW-0813">Transport</keyword>
<reference evidence="9 11" key="1">
    <citation type="journal article" date="2011" name="J. Bacteriol.">
        <title>Draft genome sequence of the thermoalkaliphilic Caldalkalibacillus thermarum strain TA2.A1.</title>
        <authorList>
            <person name="Kalamorz F."/>
            <person name="Keis S."/>
            <person name="McMillan D.G."/>
            <person name="Olsson K."/>
            <person name="Stanton J.A."/>
            <person name="Stockwell P."/>
            <person name="Black M.A."/>
            <person name="Klingeman D.M."/>
            <person name="Land M.L."/>
            <person name="Han C.S."/>
            <person name="Martin S.L."/>
            <person name="Becher S.A."/>
            <person name="Peddie C.J."/>
            <person name="Morgan H.W."/>
            <person name="Matthies D."/>
            <person name="Preiss L."/>
            <person name="Meier T."/>
            <person name="Brown S.D."/>
            <person name="Cook G.M."/>
        </authorList>
    </citation>
    <scope>NUCLEOTIDE SEQUENCE [LARGE SCALE GENOMIC DNA]</scope>
    <source>
        <strain evidence="9 11">TA2.A1</strain>
    </source>
</reference>
<dbReference type="Proteomes" id="UP000010716">
    <property type="component" value="Unassembled WGS sequence"/>
</dbReference>
<keyword evidence="6" id="KW-0997">Cell inner membrane</keyword>
<dbReference type="RefSeq" id="WP_007502691.1">
    <property type="nucleotide sequence ID" value="NZ_AFCE01000061.1"/>
</dbReference>
<reference evidence="10 12" key="2">
    <citation type="journal article" date="2020" name="Extremophiles">
        <title>Genomic analysis of Caldalkalibacillus thermarum TA2.A1 reveals aerobic alkaliphilic metabolism and evolutionary hallmarks linking alkaliphilic bacteria and plant life.</title>
        <authorList>
            <person name="de Jong S.I."/>
            <person name="van den Broek M.A."/>
            <person name="Merkel A.Y."/>
            <person name="de la Torre Cortes P."/>
            <person name="Kalamorz F."/>
            <person name="Cook G.M."/>
            <person name="van Loosdrecht M.C.M."/>
            <person name="McMillan D.G.G."/>
        </authorList>
    </citation>
    <scope>NUCLEOTIDE SEQUENCE [LARGE SCALE GENOMIC DNA]</scope>
    <source>
        <strain evidence="10 12">TA2.A1</strain>
    </source>
</reference>
<evidence type="ECO:0000256" key="5">
    <source>
        <dbReference type="ARBA" id="ARBA00022475"/>
    </source>
</evidence>
<organism evidence="9 11">
    <name type="scientific">Caldalkalibacillus thermarum (strain TA2.A1)</name>
    <dbReference type="NCBI Taxonomy" id="986075"/>
    <lineage>
        <taxon>Bacteria</taxon>
        <taxon>Bacillati</taxon>
        <taxon>Bacillota</taxon>
        <taxon>Bacilli</taxon>
        <taxon>Bacillales</taxon>
        <taxon>Bacillaceae</taxon>
        <taxon>Caldalkalibacillus</taxon>
    </lineage>
</organism>
<comment type="subcellular location">
    <subcellularLocation>
        <location evidence="2">Cell inner membrane</location>
    </subcellularLocation>
    <subcellularLocation>
        <location evidence="1">Periplasm</location>
    </subcellularLocation>
</comment>
<dbReference type="Gene3D" id="3.40.190.10">
    <property type="entry name" value="Periplasmic binding protein-like II"/>
    <property type="match status" value="2"/>
</dbReference>
<protein>
    <submittedName>
        <fullName evidence="10">Aliphatic sulfonate ABC transporter substrate-binding protein</fullName>
    </submittedName>
    <submittedName>
        <fullName evidence="9">Aliphatic sulfonates family ABC transporter, periplasmic ligand-binding protein</fullName>
    </submittedName>
</protein>
<accession>F5L3V5</accession>
<keyword evidence="7" id="KW-0732">Signal</keyword>
<evidence type="ECO:0000256" key="4">
    <source>
        <dbReference type="ARBA" id="ARBA00022448"/>
    </source>
</evidence>
<reference evidence="10" key="3">
    <citation type="submission" date="2021-08" db="EMBL/GenBank/DDBJ databases">
        <authorList>
            <person name="de Jong S."/>
            <person name="van den Broek M."/>
            <person name="Merkel A."/>
            <person name="de la Torre Cortes P."/>
            <person name="Kalamorz F."/>
            <person name="Cook G."/>
            <person name="van Loosdrecht M."/>
            <person name="McMillan D."/>
        </authorList>
    </citation>
    <scope>NUCLEOTIDE SEQUENCE</scope>
    <source>
        <strain evidence="10">TA2.A1</strain>
    </source>
</reference>
<dbReference type="GO" id="GO:0042626">
    <property type="term" value="F:ATPase-coupled transmembrane transporter activity"/>
    <property type="evidence" value="ECO:0007669"/>
    <property type="project" value="InterPro"/>
</dbReference>
<dbReference type="GO" id="GO:0042597">
    <property type="term" value="C:periplasmic space"/>
    <property type="evidence" value="ECO:0007669"/>
    <property type="project" value="UniProtKB-SubCell"/>
</dbReference>
<dbReference type="CDD" id="cd13553">
    <property type="entry name" value="PBP2_NrtA_CpmA_like"/>
    <property type="match status" value="1"/>
</dbReference>
<keyword evidence="12" id="KW-1185">Reference proteome</keyword>
<dbReference type="EMBL" id="CP082237">
    <property type="protein sequence ID" value="QZT34643.1"/>
    <property type="molecule type" value="Genomic_DNA"/>
</dbReference>
<dbReference type="InterPro" id="IPR044527">
    <property type="entry name" value="NrtA/CpmA_ABC-bd_dom"/>
</dbReference>
<proteinExistence type="inferred from homology"/>
<dbReference type="PANTHER" id="PTHR30024:SF47">
    <property type="entry name" value="TAURINE-BINDING PERIPLASMIC PROTEIN"/>
    <property type="match status" value="1"/>
</dbReference>
<evidence type="ECO:0000256" key="2">
    <source>
        <dbReference type="ARBA" id="ARBA00004533"/>
    </source>
</evidence>
<dbReference type="PROSITE" id="PS51257">
    <property type="entry name" value="PROKAR_LIPOPROTEIN"/>
    <property type="match status" value="1"/>
</dbReference>
<evidence type="ECO:0000256" key="1">
    <source>
        <dbReference type="ARBA" id="ARBA00004418"/>
    </source>
</evidence>
<evidence type="ECO:0000256" key="6">
    <source>
        <dbReference type="ARBA" id="ARBA00022519"/>
    </source>
</evidence>
<evidence type="ECO:0000256" key="7">
    <source>
        <dbReference type="ARBA" id="ARBA00022729"/>
    </source>
</evidence>
<evidence type="ECO:0000313" key="11">
    <source>
        <dbReference type="Proteomes" id="UP000010716"/>
    </source>
</evidence>
<dbReference type="Pfam" id="PF13379">
    <property type="entry name" value="NMT1_2"/>
    <property type="match status" value="1"/>
</dbReference>
<dbReference type="EMBL" id="AFCE01000061">
    <property type="protein sequence ID" value="EGL83981.1"/>
    <property type="molecule type" value="Genomic_DNA"/>
</dbReference>
<comment type="similarity">
    <text evidence="3">Belongs to the bacterial solute-binding protein SsuA/TauA family.</text>
</comment>
<dbReference type="Proteomes" id="UP000825179">
    <property type="component" value="Chromosome"/>
</dbReference>
<keyword evidence="8" id="KW-0472">Membrane</keyword>
<dbReference type="InterPro" id="IPR010067">
    <property type="entry name" value="ABC_SsuA_sub-bd"/>
</dbReference>